<dbReference type="OMA" id="CIRCCID"/>
<accession>A0A168QDJ3</accession>
<name>A0A168QDJ3_ABSGL</name>
<dbReference type="EMBL" id="LT554361">
    <property type="protein sequence ID" value="SAM04398.1"/>
    <property type="molecule type" value="Genomic_DNA"/>
</dbReference>
<gene>
    <name evidence="2" type="primary">ABSGL_10259.1 scaffold 11814</name>
</gene>
<keyword evidence="1" id="KW-0472">Membrane</keyword>
<evidence type="ECO:0000313" key="3">
    <source>
        <dbReference type="Proteomes" id="UP000078561"/>
    </source>
</evidence>
<dbReference type="STRING" id="4829.A0A168QDJ3"/>
<keyword evidence="1" id="KW-1133">Transmembrane helix</keyword>
<reference evidence="2" key="1">
    <citation type="submission" date="2016-04" db="EMBL/GenBank/DDBJ databases">
        <authorList>
            <person name="Evans L.H."/>
            <person name="Alamgir A."/>
            <person name="Owens N."/>
            <person name="Weber N.D."/>
            <person name="Virtaneva K."/>
            <person name="Barbian K."/>
            <person name="Babar A."/>
            <person name="Rosenke K."/>
        </authorList>
    </citation>
    <scope>NUCLEOTIDE SEQUENCE [LARGE SCALE GENOMIC DNA]</scope>
    <source>
        <strain evidence="2">CBS 101.48</strain>
    </source>
</reference>
<dbReference type="OrthoDB" id="3044029at2759"/>
<dbReference type="AlphaFoldDB" id="A0A168QDJ3"/>
<evidence type="ECO:0000256" key="1">
    <source>
        <dbReference type="SAM" id="Phobius"/>
    </source>
</evidence>
<evidence type="ECO:0000313" key="2">
    <source>
        <dbReference type="EMBL" id="SAM04398.1"/>
    </source>
</evidence>
<keyword evidence="3" id="KW-1185">Reference proteome</keyword>
<dbReference type="Proteomes" id="UP000078561">
    <property type="component" value="Unassembled WGS sequence"/>
</dbReference>
<proteinExistence type="predicted"/>
<keyword evidence="1" id="KW-0812">Transmembrane</keyword>
<feature type="transmembrane region" description="Helical" evidence="1">
    <location>
        <begin position="28"/>
        <end position="49"/>
    </location>
</feature>
<dbReference type="InParanoid" id="A0A168QDJ3"/>
<protein>
    <submittedName>
        <fullName evidence="2">Uncharacterized protein</fullName>
    </submittedName>
</protein>
<sequence length="199" mass="21777">MPILRPKGPEPQPCLLGFSSFTLHNNHILFIMHSSLVSSLVLLCLLLVSTTQALPLRRRGVSISLESETAFCSFLPPHPGNDVGGTEEDGKPFCSSPGLGGETFPTGFIQSAHFVQKDEYVQVTGRMDPDAYQLSHSDGGGQYDNKDISGVTCNGYRYWVNMLEPDNGQYCIRCCKSQSDCNLGQSEYGCQTIIPGNYD</sequence>
<organism evidence="2">
    <name type="scientific">Absidia glauca</name>
    <name type="common">Pin mould</name>
    <dbReference type="NCBI Taxonomy" id="4829"/>
    <lineage>
        <taxon>Eukaryota</taxon>
        <taxon>Fungi</taxon>
        <taxon>Fungi incertae sedis</taxon>
        <taxon>Mucoromycota</taxon>
        <taxon>Mucoromycotina</taxon>
        <taxon>Mucoromycetes</taxon>
        <taxon>Mucorales</taxon>
        <taxon>Cunninghamellaceae</taxon>
        <taxon>Absidia</taxon>
    </lineage>
</organism>